<evidence type="ECO:0000313" key="5">
    <source>
        <dbReference type="Proteomes" id="UP000813444"/>
    </source>
</evidence>
<sequence length="349" mass="37959">MSTNKETVVLTGANGGLGIAILQNLVSRPDCHAIYAVRGDASAASVRAALGPFRHHSHDILSLELNHLPSVRETAAAINAKVAAGEIPPIKALILNAACREVPGQELTDSGLDAAFATNYLGHWLLALLLLGSMDRKHGRIIVVSGWVHDPLDDRNKSSGAFDKPEWKHILSDASDSTIDSIARGTWSPSLDDPSKDPRSLAGVRRYGASKLFLVMMIFELQRRLDTDPKLSGISVLGIDPGMMPTKITTRGMSTVLRTIFMCVIQVSSRISPNGTFRQPSKSATDVIRAAFGNCPPIGEYPKGIYLNGNELKEPSEESKDRENRSAVWKTSIKYAQLTKHDVMLEDWA</sequence>
<evidence type="ECO:0000256" key="2">
    <source>
        <dbReference type="ARBA" id="ARBA00023589"/>
    </source>
</evidence>
<organism evidence="4 5">
    <name type="scientific">Stachybotrys elegans</name>
    <dbReference type="NCBI Taxonomy" id="80388"/>
    <lineage>
        <taxon>Eukaryota</taxon>
        <taxon>Fungi</taxon>
        <taxon>Dikarya</taxon>
        <taxon>Ascomycota</taxon>
        <taxon>Pezizomycotina</taxon>
        <taxon>Sordariomycetes</taxon>
        <taxon>Hypocreomycetidae</taxon>
        <taxon>Hypocreales</taxon>
        <taxon>Stachybotryaceae</taxon>
        <taxon>Stachybotrys</taxon>
    </lineage>
</organism>
<dbReference type="OrthoDB" id="191139at2759"/>
<comment type="caution">
    <text evidence="4">The sequence shown here is derived from an EMBL/GenBank/DDBJ whole genome shotgun (WGS) entry which is preliminary data.</text>
</comment>
<dbReference type="InterPro" id="IPR002347">
    <property type="entry name" value="SDR_fam"/>
</dbReference>
<dbReference type="InterPro" id="IPR036291">
    <property type="entry name" value="NAD(P)-bd_dom_sf"/>
</dbReference>
<proteinExistence type="predicted"/>
<gene>
    <name evidence="4" type="ORF">B0I35DRAFT_445490</name>
</gene>
<evidence type="ECO:0000313" key="4">
    <source>
        <dbReference type="EMBL" id="KAH7304301.1"/>
    </source>
</evidence>
<dbReference type="SUPFAM" id="SSF51735">
    <property type="entry name" value="NAD(P)-binding Rossmann-fold domains"/>
    <property type="match status" value="1"/>
</dbReference>
<dbReference type="PANTHER" id="PTHR43647:SF4">
    <property type="entry name" value="KETOREDUCTASE (KR) DOMAIN-CONTAINING PROTEIN"/>
    <property type="match status" value="1"/>
</dbReference>
<dbReference type="Pfam" id="PF00106">
    <property type="entry name" value="adh_short"/>
    <property type="match status" value="1"/>
</dbReference>
<protein>
    <recommendedName>
        <fullName evidence="3">3beta-hydroxysteroid 3-dehydrogenase</fullName>
        <ecNumber evidence="3">1.1.1.270</ecNumber>
    </recommendedName>
</protein>
<dbReference type="InterPro" id="IPR020904">
    <property type="entry name" value="Sc_DH/Rdtase_CS"/>
</dbReference>
<dbReference type="PROSITE" id="PS00061">
    <property type="entry name" value="ADH_SHORT"/>
    <property type="match status" value="1"/>
</dbReference>
<dbReference type="Gene3D" id="3.40.50.720">
    <property type="entry name" value="NAD(P)-binding Rossmann-like Domain"/>
    <property type="match status" value="1"/>
</dbReference>
<dbReference type="GO" id="GO:0005741">
    <property type="term" value="C:mitochondrial outer membrane"/>
    <property type="evidence" value="ECO:0007669"/>
    <property type="project" value="TreeGrafter"/>
</dbReference>
<dbReference type="GO" id="GO:0005789">
    <property type="term" value="C:endoplasmic reticulum membrane"/>
    <property type="evidence" value="ECO:0007669"/>
    <property type="project" value="TreeGrafter"/>
</dbReference>
<accession>A0A8K0SCG4</accession>
<dbReference type="GO" id="GO:0000253">
    <property type="term" value="F:3-beta-hydroxysteroid 3-dehydrogenase (NADP+) activity"/>
    <property type="evidence" value="ECO:0007669"/>
    <property type="project" value="UniProtKB-EC"/>
</dbReference>
<evidence type="ECO:0000256" key="3">
    <source>
        <dbReference type="ARBA" id="ARBA00023621"/>
    </source>
</evidence>
<evidence type="ECO:0000256" key="1">
    <source>
        <dbReference type="ARBA" id="ARBA00022857"/>
    </source>
</evidence>
<reference evidence="4" key="1">
    <citation type="journal article" date="2021" name="Nat. Commun.">
        <title>Genetic determinants of endophytism in the Arabidopsis root mycobiome.</title>
        <authorList>
            <person name="Mesny F."/>
            <person name="Miyauchi S."/>
            <person name="Thiergart T."/>
            <person name="Pickel B."/>
            <person name="Atanasova L."/>
            <person name="Karlsson M."/>
            <person name="Huettel B."/>
            <person name="Barry K.W."/>
            <person name="Haridas S."/>
            <person name="Chen C."/>
            <person name="Bauer D."/>
            <person name="Andreopoulos W."/>
            <person name="Pangilinan J."/>
            <person name="LaButti K."/>
            <person name="Riley R."/>
            <person name="Lipzen A."/>
            <person name="Clum A."/>
            <person name="Drula E."/>
            <person name="Henrissat B."/>
            <person name="Kohler A."/>
            <person name="Grigoriev I.V."/>
            <person name="Martin F.M."/>
            <person name="Hacquard S."/>
        </authorList>
    </citation>
    <scope>NUCLEOTIDE SEQUENCE</scope>
    <source>
        <strain evidence="4">MPI-CAGE-CH-0235</strain>
    </source>
</reference>
<dbReference type="InterPro" id="IPR051593">
    <property type="entry name" value="Ergosterol_Biosynth_ERG27"/>
</dbReference>
<keyword evidence="1" id="KW-0521">NADP</keyword>
<dbReference type="EMBL" id="JAGPNK010000024">
    <property type="protein sequence ID" value="KAH7304301.1"/>
    <property type="molecule type" value="Genomic_DNA"/>
</dbReference>
<dbReference type="GO" id="GO:0005811">
    <property type="term" value="C:lipid droplet"/>
    <property type="evidence" value="ECO:0007669"/>
    <property type="project" value="TreeGrafter"/>
</dbReference>
<dbReference type="PRINTS" id="PR00081">
    <property type="entry name" value="GDHRDH"/>
</dbReference>
<dbReference type="PANTHER" id="PTHR43647">
    <property type="entry name" value="DEHYDROGENASE"/>
    <property type="match status" value="1"/>
</dbReference>
<dbReference type="EC" id="1.1.1.270" evidence="3"/>
<name>A0A8K0SCG4_9HYPO</name>
<dbReference type="AlphaFoldDB" id="A0A8K0SCG4"/>
<comment type="pathway">
    <text evidence="2">Steroid biosynthesis; zymosterol biosynthesis; zymosterol from lanosterol: step 5/6.</text>
</comment>
<keyword evidence="5" id="KW-1185">Reference proteome</keyword>
<dbReference type="Proteomes" id="UP000813444">
    <property type="component" value="Unassembled WGS sequence"/>
</dbReference>